<sequence>MKEILTLLLSCITCRGLGLKGSLHVQDCALLSVQGHHTYYQVTDGQELVTSTWDTRSQLVSCSVDQDDGTVSSFLTQCSKQDDVLYSSYGGFDEARVACLYFLQSNQPVRRIESNDQHARVKRGFTYPGTLWCGAGNNADKETDLGEHRETDSCCRTHDHCEHVIHPLTSNYGHWNLRWHTLSHCQCDNKFKDCLRKVNDTASRVVGQAFFNVIKVQCFELIYKEQCAKRTWYGWCEKYVNITVAVPKDSGLYDYGGNLIDKPTLTKEEMDSTKPPSVDPSPEPPTLGQVMKAAEDLLKIMMTISPGTSPDQSKVDDTISGKKTDKRKKERKNKKGKGLKGKRKNQSKKENVDSPAKHILRENTVKDEKAVPENQPLDILDVESKQDAFNDVLNDEPIKNSDAKTPTSITPTYKKEELKDNITSPPPVSRPSTRKPQRKNRQERKGRRERKKKPKTESCGLSNTQCTVLSNP</sequence>
<feature type="compositionally biased region" description="Basic residues" evidence="10">
    <location>
        <begin position="324"/>
        <end position="346"/>
    </location>
</feature>
<evidence type="ECO:0000313" key="14">
    <source>
        <dbReference type="Proteomes" id="UP000228934"/>
    </source>
</evidence>
<evidence type="ECO:0000256" key="6">
    <source>
        <dbReference type="ARBA" id="ARBA00022801"/>
    </source>
</evidence>
<feature type="compositionally biased region" description="Basic and acidic residues" evidence="10">
    <location>
        <begin position="347"/>
        <end position="371"/>
    </location>
</feature>
<feature type="compositionally biased region" description="Polar residues" evidence="10">
    <location>
        <begin position="459"/>
        <end position="472"/>
    </location>
</feature>
<dbReference type="AlphaFoldDB" id="A0A2G9RDQ6"/>
<evidence type="ECO:0000256" key="8">
    <source>
        <dbReference type="ARBA" id="ARBA00023098"/>
    </source>
</evidence>
<reference evidence="14" key="1">
    <citation type="journal article" date="2017" name="Nat. Commun.">
        <title>The North American bullfrog draft genome provides insight into hormonal regulation of long noncoding RNA.</title>
        <authorList>
            <person name="Hammond S.A."/>
            <person name="Warren R.L."/>
            <person name="Vandervalk B.P."/>
            <person name="Kucuk E."/>
            <person name="Khan H."/>
            <person name="Gibb E.A."/>
            <person name="Pandoh P."/>
            <person name="Kirk H."/>
            <person name="Zhao Y."/>
            <person name="Jones M."/>
            <person name="Mungall A.J."/>
            <person name="Coope R."/>
            <person name="Pleasance S."/>
            <person name="Moore R.A."/>
            <person name="Holt R.A."/>
            <person name="Round J.M."/>
            <person name="Ohora S."/>
            <person name="Walle B.V."/>
            <person name="Veldhoen N."/>
            <person name="Helbing C.C."/>
            <person name="Birol I."/>
        </authorList>
    </citation>
    <scope>NUCLEOTIDE SEQUENCE [LARGE SCALE GENOMIC DNA]</scope>
</reference>
<keyword evidence="8" id="KW-0443">Lipid metabolism</keyword>
<dbReference type="InterPro" id="IPR016090">
    <property type="entry name" value="PLA2-like_dom"/>
</dbReference>
<comment type="subcellular location">
    <subcellularLocation>
        <location evidence="2">Secreted</location>
    </subcellularLocation>
</comment>
<dbReference type="SUPFAM" id="SSF48619">
    <property type="entry name" value="Phospholipase A2, PLA2"/>
    <property type="match status" value="1"/>
</dbReference>
<keyword evidence="14" id="KW-1185">Reference proteome</keyword>
<evidence type="ECO:0000256" key="2">
    <source>
        <dbReference type="ARBA" id="ARBA00004613"/>
    </source>
</evidence>
<dbReference type="OrthoDB" id="6075074at2759"/>
<feature type="signal peptide" evidence="11">
    <location>
        <begin position="1"/>
        <end position="16"/>
    </location>
</feature>
<dbReference type="Gene3D" id="1.20.90.10">
    <property type="entry name" value="Phospholipase A2 domain"/>
    <property type="match status" value="1"/>
</dbReference>
<evidence type="ECO:0000256" key="11">
    <source>
        <dbReference type="SAM" id="SignalP"/>
    </source>
</evidence>
<protein>
    <recommendedName>
        <fullName evidence="3">phospholipase A2</fullName>
        <ecNumber evidence="3">3.1.1.4</ecNumber>
    </recommendedName>
</protein>
<dbReference type="EC" id="3.1.1.4" evidence="3"/>
<dbReference type="PROSITE" id="PS00118">
    <property type="entry name" value="PA2_HIS"/>
    <property type="match status" value="1"/>
</dbReference>
<evidence type="ECO:0000256" key="3">
    <source>
        <dbReference type="ARBA" id="ARBA00013278"/>
    </source>
</evidence>
<dbReference type="FunFam" id="1.20.90.10:FF:000002">
    <property type="entry name" value="Phospholipase A2 group III"/>
    <property type="match status" value="1"/>
</dbReference>
<evidence type="ECO:0000313" key="13">
    <source>
        <dbReference type="EMBL" id="PIO26007.1"/>
    </source>
</evidence>
<dbReference type="CDD" id="cd04704">
    <property type="entry name" value="PLA2_bee_venom_like"/>
    <property type="match status" value="1"/>
</dbReference>
<accession>A0A2G9RDQ6</accession>
<comment type="cofactor">
    <cofactor evidence="1">
        <name>Ca(2+)</name>
        <dbReference type="ChEBI" id="CHEBI:29108"/>
    </cofactor>
</comment>
<keyword evidence="4" id="KW-0964">Secreted</keyword>
<dbReference type="GO" id="GO:0046872">
    <property type="term" value="F:metal ion binding"/>
    <property type="evidence" value="ECO:0007669"/>
    <property type="project" value="UniProtKB-KW"/>
</dbReference>
<organism evidence="13 14">
    <name type="scientific">Aquarana catesbeiana</name>
    <name type="common">American bullfrog</name>
    <name type="synonym">Rana catesbeiana</name>
    <dbReference type="NCBI Taxonomy" id="8400"/>
    <lineage>
        <taxon>Eukaryota</taxon>
        <taxon>Metazoa</taxon>
        <taxon>Chordata</taxon>
        <taxon>Craniata</taxon>
        <taxon>Vertebrata</taxon>
        <taxon>Euteleostomi</taxon>
        <taxon>Amphibia</taxon>
        <taxon>Batrachia</taxon>
        <taxon>Anura</taxon>
        <taxon>Neobatrachia</taxon>
        <taxon>Ranoidea</taxon>
        <taxon>Ranidae</taxon>
        <taxon>Aquarana</taxon>
    </lineage>
</organism>
<keyword evidence="5" id="KW-0479">Metal-binding</keyword>
<evidence type="ECO:0000256" key="4">
    <source>
        <dbReference type="ARBA" id="ARBA00022525"/>
    </source>
</evidence>
<name>A0A2G9RDQ6_AQUCT</name>
<feature type="region of interest" description="Disordered" evidence="10">
    <location>
        <begin position="267"/>
        <end position="288"/>
    </location>
</feature>
<proteinExistence type="predicted"/>
<evidence type="ECO:0000259" key="12">
    <source>
        <dbReference type="SMART" id="SM00085"/>
    </source>
</evidence>
<feature type="compositionally biased region" description="Basic residues" evidence="10">
    <location>
        <begin position="432"/>
        <end position="454"/>
    </location>
</feature>
<keyword evidence="6" id="KW-0378">Hydrolase</keyword>
<dbReference type="Proteomes" id="UP000228934">
    <property type="component" value="Unassembled WGS sequence"/>
</dbReference>
<dbReference type="GO" id="GO:0004623">
    <property type="term" value="F:phospholipase A2 activity"/>
    <property type="evidence" value="ECO:0007669"/>
    <property type="project" value="UniProtKB-EC"/>
</dbReference>
<dbReference type="Pfam" id="PF05826">
    <property type="entry name" value="Phospholip_A2_2"/>
    <property type="match status" value="1"/>
</dbReference>
<dbReference type="PANTHER" id="PTHR12253">
    <property type="entry name" value="RH14732P"/>
    <property type="match status" value="1"/>
</dbReference>
<dbReference type="GO" id="GO:0005576">
    <property type="term" value="C:extracellular region"/>
    <property type="evidence" value="ECO:0007669"/>
    <property type="project" value="UniProtKB-SubCell"/>
</dbReference>
<gene>
    <name evidence="13" type="ORF">AB205_0063470</name>
</gene>
<feature type="region of interest" description="Disordered" evidence="10">
    <location>
        <begin position="304"/>
        <end position="472"/>
    </location>
</feature>
<evidence type="ECO:0000256" key="7">
    <source>
        <dbReference type="ARBA" id="ARBA00022837"/>
    </source>
</evidence>
<evidence type="ECO:0000256" key="1">
    <source>
        <dbReference type="ARBA" id="ARBA00001913"/>
    </source>
</evidence>
<feature type="domain" description="Phospholipase A2-like central" evidence="12">
    <location>
        <begin position="117"/>
        <end position="237"/>
    </location>
</feature>
<dbReference type="GO" id="GO:0050482">
    <property type="term" value="P:arachidonate secretion"/>
    <property type="evidence" value="ECO:0007669"/>
    <property type="project" value="InterPro"/>
</dbReference>
<keyword evidence="7" id="KW-0106">Calcium</keyword>
<dbReference type="GO" id="GO:0006644">
    <property type="term" value="P:phospholipid metabolic process"/>
    <property type="evidence" value="ECO:0007669"/>
    <property type="project" value="InterPro"/>
</dbReference>
<evidence type="ECO:0000256" key="10">
    <source>
        <dbReference type="SAM" id="MobiDB-lite"/>
    </source>
</evidence>
<evidence type="ECO:0000256" key="9">
    <source>
        <dbReference type="ARBA" id="ARBA00023157"/>
    </source>
</evidence>
<dbReference type="EMBL" id="KV948461">
    <property type="protein sequence ID" value="PIO26007.1"/>
    <property type="molecule type" value="Genomic_DNA"/>
</dbReference>
<dbReference type="InterPro" id="IPR036444">
    <property type="entry name" value="PLipase_A2_dom_sf"/>
</dbReference>
<keyword evidence="9" id="KW-1015">Disulfide bond</keyword>
<feature type="compositionally biased region" description="Basic and acidic residues" evidence="10">
    <location>
        <begin position="313"/>
        <end position="323"/>
    </location>
</feature>
<keyword evidence="11" id="KW-0732">Signal</keyword>
<evidence type="ECO:0000256" key="5">
    <source>
        <dbReference type="ARBA" id="ARBA00022723"/>
    </source>
</evidence>
<dbReference type="SMART" id="SM00085">
    <property type="entry name" value="PA2c"/>
    <property type="match status" value="1"/>
</dbReference>
<feature type="chain" id="PRO_5013600888" description="phospholipase A2" evidence="11">
    <location>
        <begin position="17"/>
        <end position="472"/>
    </location>
</feature>
<dbReference type="InterPro" id="IPR033113">
    <property type="entry name" value="PLA2_histidine"/>
</dbReference>